<evidence type="ECO:0000256" key="1">
    <source>
        <dbReference type="SAM" id="MobiDB-lite"/>
    </source>
</evidence>
<proteinExistence type="predicted"/>
<dbReference type="AlphaFoldDB" id="A0A8S8XA79"/>
<feature type="region of interest" description="Disordered" evidence="1">
    <location>
        <begin position="33"/>
        <end position="74"/>
    </location>
</feature>
<sequence length="74" mass="8429">MPGLVTSMHWRNWVFLGIAATIAVLTIETARQKVQATRPALRRQLDPDDRKPDWYHPKETRPAEKKPSEPIGPG</sequence>
<dbReference type="Proteomes" id="UP000681075">
    <property type="component" value="Unassembled WGS sequence"/>
</dbReference>
<protein>
    <submittedName>
        <fullName evidence="2">Uncharacterized protein</fullName>
    </submittedName>
</protein>
<dbReference type="RefSeq" id="WP_420241194.1">
    <property type="nucleotide sequence ID" value="NZ_BOPV01000001.1"/>
</dbReference>
<organism evidence="2 3">
    <name type="scientific">Roseiterribacter gracilis</name>
    <dbReference type="NCBI Taxonomy" id="2812848"/>
    <lineage>
        <taxon>Bacteria</taxon>
        <taxon>Pseudomonadati</taxon>
        <taxon>Pseudomonadota</taxon>
        <taxon>Alphaproteobacteria</taxon>
        <taxon>Rhodospirillales</taxon>
        <taxon>Roseiterribacteraceae</taxon>
        <taxon>Roseiterribacter</taxon>
    </lineage>
</organism>
<evidence type="ECO:0000313" key="3">
    <source>
        <dbReference type="Proteomes" id="UP000681075"/>
    </source>
</evidence>
<comment type="caution">
    <text evidence="2">The sequence shown here is derived from an EMBL/GenBank/DDBJ whole genome shotgun (WGS) entry which is preliminary data.</text>
</comment>
<gene>
    <name evidence="2" type="ORF">TMPK1_04620</name>
</gene>
<keyword evidence="3" id="KW-1185">Reference proteome</keyword>
<evidence type="ECO:0000313" key="2">
    <source>
        <dbReference type="EMBL" id="GIL38225.1"/>
    </source>
</evidence>
<dbReference type="EMBL" id="BOPV01000001">
    <property type="protein sequence ID" value="GIL38225.1"/>
    <property type="molecule type" value="Genomic_DNA"/>
</dbReference>
<name>A0A8S8XA79_9PROT</name>
<feature type="compositionally biased region" description="Basic and acidic residues" evidence="1">
    <location>
        <begin position="43"/>
        <end position="68"/>
    </location>
</feature>
<reference evidence="2" key="1">
    <citation type="submission" date="2021-02" db="EMBL/GenBank/DDBJ databases">
        <title>Genome sequence of Rhodospirillales sp. strain TMPK1 isolated from soil.</title>
        <authorList>
            <person name="Nakai R."/>
            <person name="Kusada H."/>
            <person name="Tamaki H."/>
        </authorList>
    </citation>
    <scope>NUCLEOTIDE SEQUENCE</scope>
    <source>
        <strain evidence="2">TMPK1</strain>
    </source>
</reference>
<accession>A0A8S8XA79</accession>